<evidence type="ECO:0000256" key="7">
    <source>
        <dbReference type="SAM" id="MobiDB-lite"/>
    </source>
</evidence>
<dbReference type="GO" id="GO:0031410">
    <property type="term" value="C:cytoplasmic vesicle"/>
    <property type="evidence" value="ECO:0007669"/>
    <property type="project" value="TreeGrafter"/>
</dbReference>
<evidence type="ECO:0000256" key="3">
    <source>
        <dbReference type="ARBA" id="ARBA00022553"/>
    </source>
</evidence>
<dbReference type="GO" id="GO:0005886">
    <property type="term" value="C:plasma membrane"/>
    <property type="evidence" value="ECO:0007669"/>
    <property type="project" value="TreeGrafter"/>
</dbReference>
<feature type="compositionally biased region" description="Polar residues" evidence="7">
    <location>
        <begin position="334"/>
        <end position="346"/>
    </location>
</feature>
<proteinExistence type="inferred from homology"/>
<dbReference type="GO" id="GO:0030036">
    <property type="term" value="P:actin cytoskeleton organization"/>
    <property type="evidence" value="ECO:0007669"/>
    <property type="project" value="TreeGrafter"/>
</dbReference>
<dbReference type="GO" id="GO:0030334">
    <property type="term" value="P:regulation of cell migration"/>
    <property type="evidence" value="ECO:0007669"/>
    <property type="project" value="TreeGrafter"/>
</dbReference>
<evidence type="ECO:0000313" key="9">
    <source>
        <dbReference type="EMBL" id="KAK2141248.1"/>
    </source>
</evidence>
<feature type="compositionally biased region" description="Low complexity" evidence="7">
    <location>
        <begin position="436"/>
        <end position="455"/>
    </location>
</feature>
<evidence type="ECO:0000256" key="1">
    <source>
        <dbReference type="ARBA" id="ARBA00004282"/>
    </source>
</evidence>
<feature type="coiled-coil region" evidence="6">
    <location>
        <begin position="552"/>
        <end position="815"/>
    </location>
</feature>
<keyword evidence="4" id="KW-0965">Cell junction</keyword>
<evidence type="ECO:0000256" key="4">
    <source>
        <dbReference type="ARBA" id="ARBA00022949"/>
    </source>
</evidence>
<comment type="subcellular location">
    <subcellularLocation>
        <location evidence="1">Cell junction</location>
    </subcellularLocation>
</comment>
<keyword evidence="3" id="KW-0597">Phosphoprotein</keyword>
<feature type="region of interest" description="Disordered" evidence="7">
    <location>
        <begin position="222"/>
        <end position="346"/>
    </location>
</feature>
<feature type="compositionally biased region" description="Low complexity" evidence="7">
    <location>
        <begin position="146"/>
        <end position="158"/>
    </location>
</feature>
<feature type="compositionally biased region" description="Polar residues" evidence="7">
    <location>
        <begin position="412"/>
        <end position="435"/>
    </location>
</feature>
<protein>
    <recommendedName>
        <fullName evidence="8">Angiomotin C-terminal domain-containing protein</fullName>
    </recommendedName>
</protein>
<dbReference type="PANTHER" id="PTHR14826">
    <property type="entry name" value="ANGIOMOTIN"/>
    <property type="match status" value="1"/>
</dbReference>
<name>A0AAD9MRB9_9ANNE</name>
<comment type="similarity">
    <text evidence="2">Belongs to the angiomotin family.</text>
</comment>
<feature type="compositionally biased region" description="Polar residues" evidence="7">
    <location>
        <begin position="950"/>
        <end position="971"/>
    </location>
</feature>
<gene>
    <name evidence="9" type="ORF">LSH36_1134g01001</name>
</gene>
<dbReference type="PANTHER" id="PTHR14826:SF14">
    <property type="entry name" value="ANGIOMOTIN_C DOMAIN-CONTAINING PROTEIN"/>
    <property type="match status" value="1"/>
</dbReference>
<evidence type="ECO:0000256" key="2">
    <source>
        <dbReference type="ARBA" id="ARBA00010300"/>
    </source>
</evidence>
<evidence type="ECO:0000256" key="6">
    <source>
        <dbReference type="SAM" id="Coils"/>
    </source>
</evidence>
<organism evidence="9 10">
    <name type="scientific">Paralvinella palmiformis</name>
    <dbReference type="NCBI Taxonomy" id="53620"/>
    <lineage>
        <taxon>Eukaryota</taxon>
        <taxon>Metazoa</taxon>
        <taxon>Spiralia</taxon>
        <taxon>Lophotrochozoa</taxon>
        <taxon>Annelida</taxon>
        <taxon>Polychaeta</taxon>
        <taxon>Sedentaria</taxon>
        <taxon>Canalipalpata</taxon>
        <taxon>Terebellida</taxon>
        <taxon>Terebelliformia</taxon>
        <taxon>Alvinellidae</taxon>
        <taxon>Paralvinella</taxon>
    </lineage>
</organism>
<dbReference type="GO" id="GO:0005923">
    <property type="term" value="C:bicellular tight junction"/>
    <property type="evidence" value="ECO:0007669"/>
    <property type="project" value="TreeGrafter"/>
</dbReference>
<feature type="region of interest" description="Disordered" evidence="7">
    <location>
        <begin position="412"/>
        <end position="455"/>
    </location>
</feature>
<sequence length="1140" mass="124969">MMQAANQSNKHLAGIHCNNTYHYREPPPYPGLTRPFYQPGFRQSYSGSETSTDLSLSSCENLSSSVRQEPQGEETNAVVTCPLEPTQDRNANCGGLCHTTQSQMEIDQKPGFEVKSANSSTFYVTGNVPQPKMSVGIGSHDRYVVNSSHGNHSSNHGNPKLSASVNNNSNNNNNNNNCSIGDVLNSVQLAMSPQMPKARTMMSQYQTDAMRSLCQQMCNQQIQHPGSPSCSPLLAKGPSSLKVSSPTPATSPAPQQNQHQQHQQQSELSKTLPNGKESPVLGSNAGFPHTDSSPSLSQLISVLSRHSTNQNSLPSSARDRQRPSTAPTMRHLSTAPTSQPYSGYSTDICRSQDRVERSSLQRSQPDLTHLAELSIVSQQRDVGAPSSEDEPKVSRPSNLKINLENGTNMQSQMLGSISNHGNRTGRGNQTTMVQPSLQQGQVTSSTSSSLPSSLQQQQLSYLHSCHLQANGGPKAAQDVQAQVTGQSMTASSSPVPCTDTTATMSMVFGSSTSSPDRLHPGSQSPNLRKLCDVDYVAVPGHASQVVDHAAIATRATQMVERLSEENRSLRQELEGYYKKVYRLQKLELEIQKVHENYETLVKHSHKQQSLEKLIRLKLEAEVKKLCDTNKELKDQLDKALRQLQQKETYTMLDSEIRKELLGKDSLIVKLISQNQDLTATKEQLEMEFATQKSTMHDQSLHLKLLDSALSSARSDVMKYEEQMENRKAEEDKVAELQRALTQLQLAVEKRESIEQKLRQKLEEEVQYLRNQQAGMNKMTDADEGISSDSESPTSLQSLLRQITEKEQRILMLEADVAKVIVVVLYLWKQKYLEETALRQFAVNAASVSKDARIASLEHSSLETEKLMAEARNDRMKQMDEVHLANRKCAELEAKLKTVQAQLAEKDAMIRLLQNRVPISRTSSITSLIGSPLHSPHPSINSSSSLGSPIMNTHSHTSTPSCGSSRQNSQLDDVSCGGNGAGGGNGIGCKTWEGKHPVHSKSNSTGSAVSSLSCSAKEAQLLELKQKLAVQAALFGNIQSGSDQLKKYLWQNHCHGDVRCVLLLQCVLATVAGSFCAAMANPCVRVNMTAPDVFSPGNFDSKNPIWFPESRFLIKASGVCPGVSTLSQHLIFAISGMYAVS</sequence>
<dbReference type="InterPro" id="IPR009114">
    <property type="entry name" value="Angiomotin"/>
</dbReference>
<dbReference type="PRINTS" id="PR01807">
    <property type="entry name" value="ANGIOMOTIN"/>
</dbReference>
<feature type="domain" description="Angiomotin C-terminal" evidence="8">
    <location>
        <begin position="731"/>
        <end position="922"/>
    </location>
</feature>
<reference evidence="9" key="1">
    <citation type="journal article" date="2023" name="Mol. Biol. Evol.">
        <title>Third-Generation Sequencing Reveals the Adaptive Role of the Epigenome in Three Deep-Sea Polychaetes.</title>
        <authorList>
            <person name="Perez M."/>
            <person name="Aroh O."/>
            <person name="Sun Y."/>
            <person name="Lan Y."/>
            <person name="Juniper S.K."/>
            <person name="Young C.R."/>
            <person name="Angers B."/>
            <person name="Qian P.Y."/>
        </authorList>
    </citation>
    <scope>NUCLEOTIDE SEQUENCE</scope>
    <source>
        <strain evidence="9">P08H-3</strain>
    </source>
</reference>
<evidence type="ECO:0000256" key="5">
    <source>
        <dbReference type="ARBA" id="ARBA00023054"/>
    </source>
</evidence>
<feature type="compositionally biased region" description="Low complexity" evidence="7">
    <location>
        <begin position="244"/>
        <end position="265"/>
    </location>
</feature>
<evidence type="ECO:0000313" key="10">
    <source>
        <dbReference type="Proteomes" id="UP001208570"/>
    </source>
</evidence>
<dbReference type="InterPro" id="IPR051747">
    <property type="entry name" value="Angiomotin-like"/>
</dbReference>
<keyword evidence="5 6" id="KW-0175">Coiled coil</keyword>
<feature type="compositionally biased region" description="Polar residues" evidence="7">
    <location>
        <begin position="290"/>
        <end position="315"/>
    </location>
</feature>
<feature type="region of interest" description="Disordered" evidence="7">
    <location>
        <begin position="470"/>
        <end position="497"/>
    </location>
</feature>
<feature type="compositionally biased region" description="Low complexity" evidence="7">
    <location>
        <begin position="166"/>
        <end position="177"/>
    </location>
</feature>
<feature type="region of interest" description="Disordered" evidence="7">
    <location>
        <begin position="378"/>
        <end position="400"/>
    </location>
</feature>
<dbReference type="InterPro" id="IPR024646">
    <property type="entry name" value="Angiomotin_C"/>
</dbReference>
<feature type="region of interest" description="Disordered" evidence="7">
    <location>
        <begin position="929"/>
        <end position="974"/>
    </location>
</feature>
<feature type="coiled-coil region" evidence="6">
    <location>
        <begin position="874"/>
        <end position="915"/>
    </location>
</feature>
<dbReference type="EMBL" id="JAODUP010001134">
    <property type="protein sequence ID" value="KAK2141248.1"/>
    <property type="molecule type" value="Genomic_DNA"/>
</dbReference>
<dbReference type="Proteomes" id="UP001208570">
    <property type="component" value="Unassembled WGS sequence"/>
</dbReference>
<feature type="region of interest" description="Disordered" evidence="7">
    <location>
        <begin position="142"/>
        <end position="179"/>
    </location>
</feature>
<comment type="caution">
    <text evidence="9">The sequence shown here is derived from an EMBL/GenBank/DDBJ whole genome shotgun (WGS) entry which is preliminary data.</text>
</comment>
<dbReference type="Pfam" id="PF12240">
    <property type="entry name" value="Angiomotin_C"/>
    <property type="match status" value="1"/>
</dbReference>
<dbReference type="AlphaFoldDB" id="A0AAD9MRB9"/>
<accession>A0AAD9MRB9</accession>
<feature type="compositionally biased region" description="Low complexity" evidence="7">
    <location>
        <begin position="930"/>
        <end position="949"/>
    </location>
</feature>
<feature type="compositionally biased region" description="Polar residues" evidence="7">
    <location>
        <begin position="479"/>
        <end position="497"/>
    </location>
</feature>
<evidence type="ECO:0000259" key="8">
    <source>
        <dbReference type="Pfam" id="PF12240"/>
    </source>
</evidence>
<keyword evidence="10" id="KW-1185">Reference proteome</keyword>